<dbReference type="InterPro" id="IPR039426">
    <property type="entry name" value="TonB-dep_rcpt-like"/>
</dbReference>
<keyword evidence="3 7" id="KW-1134">Transmembrane beta strand</keyword>
<dbReference type="Gene3D" id="2.60.40.1120">
    <property type="entry name" value="Carboxypeptidase-like, regulatory domain"/>
    <property type="match status" value="1"/>
</dbReference>
<evidence type="ECO:0000256" key="8">
    <source>
        <dbReference type="SAM" id="SignalP"/>
    </source>
</evidence>
<keyword evidence="8" id="KW-0732">Signal</keyword>
<keyword evidence="2 7" id="KW-0813">Transport</keyword>
<organism evidence="10 11">
    <name type="scientific">Filimonas lacunae</name>
    <dbReference type="NCBI Taxonomy" id="477680"/>
    <lineage>
        <taxon>Bacteria</taxon>
        <taxon>Pseudomonadati</taxon>
        <taxon>Bacteroidota</taxon>
        <taxon>Chitinophagia</taxon>
        <taxon>Chitinophagales</taxon>
        <taxon>Chitinophagaceae</taxon>
        <taxon>Filimonas</taxon>
    </lineage>
</organism>
<proteinExistence type="inferred from homology"/>
<comment type="subcellular location">
    <subcellularLocation>
        <location evidence="1 7">Cell outer membrane</location>
        <topology evidence="1 7">Multi-pass membrane protein</topology>
    </subcellularLocation>
</comment>
<dbReference type="InterPro" id="IPR012910">
    <property type="entry name" value="Plug_dom"/>
</dbReference>
<evidence type="ECO:0000256" key="2">
    <source>
        <dbReference type="ARBA" id="ARBA00022448"/>
    </source>
</evidence>
<reference evidence="11" key="1">
    <citation type="submission" date="2017-01" db="EMBL/GenBank/DDBJ databases">
        <authorList>
            <person name="Varghese N."/>
            <person name="Submissions S."/>
        </authorList>
    </citation>
    <scope>NUCLEOTIDE SEQUENCE [LARGE SCALE GENOMIC DNA]</scope>
    <source>
        <strain evidence="11">DSM 21054</strain>
    </source>
</reference>
<dbReference type="InterPro" id="IPR037066">
    <property type="entry name" value="Plug_dom_sf"/>
</dbReference>
<protein>
    <submittedName>
        <fullName evidence="10">TonB-linked outer membrane protein, SusC/RagA family</fullName>
    </submittedName>
</protein>
<dbReference type="KEGG" id="fln:FLA_0984"/>
<evidence type="ECO:0000256" key="3">
    <source>
        <dbReference type="ARBA" id="ARBA00022452"/>
    </source>
</evidence>
<gene>
    <name evidence="10" type="ORF">SAMN05421788_11366</name>
</gene>
<dbReference type="GO" id="GO:0009279">
    <property type="term" value="C:cell outer membrane"/>
    <property type="evidence" value="ECO:0007669"/>
    <property type="project" value="UniProtKB-SubCell"/>
</dbReference>
<evidence type="ECO:0000313" key="10">
    <source>
        <dbReference type="EMBL" id="SIT33706.1"/>
    </source>
</evidence>
<dbReference type="Pfam" id="PF07715">
    <property type="entry name" value="Plug"/>
    <property type="match status" value="1"/>
</dbReference>
<feature type="signal peptide" evidence="8">
    <location>
        <begin position="1"/>
        <end position="20"/>
    </location>
</feature>
<dbReference type="Gene3D" id="2.170.130.10">
    <property type="entry name" value="TonB-dependent receptor, plug domain"/>
    <property type="match status" value="1"/>
</dbReference>
<evidence type="ECO:0000256" key="5">
    <source>
        <dbReference type="ARBA" id="ARBA00023136"/>
    </source>
</evidence>
<dbReference type="STRING" id="477680.SAMN05421788_11366"/>
<keyword evidence="11" id="KW-1185">Reference proteome</keyword>
<keyword evidence="4 7" id="KW-0812">Transmembrane</keyword>
<sequence>MRVSYLLMIAQFTLLSLSMAKDTHGQDLSKVVSVQFHQAGIKESLLEIQRQSGIRFILPEKLMLAEDKKITFQSNGISVQALLDRVLDSTDLAYRTLEGYVVIDARERRVVSGKLTGVIRDEKGNALAGAGVRIVELNQTIQTDVNGSYIITLKPGTYTVEYTYVSYQRQVDRVLVEEGKTVTMDITLKPANNLLTEVVVSYGKQRLRNITGSVAAVDAGPMQDMPVMQFAQQLQGKVAGVQVAQTSGQPGRGMGFVIRGAASFYSSNQPLFVIDGLPITGSINNINPAEIESFSFLKDASATALYGSRAANGVVLITTKHAKPGDAKVEFSAYYGVQKIPTNKLPRMMNAHEFATYMKQRMEDGLLYEPGYTVAADYKAAYDNPDQYGEGTNWFKLLTRAAPIQSYDLSVRSAREHSASTLIAGYQEQQGVIINTGTRLFSLRFNQDFTSENNKLRVGFNLAPSYRVDHNNRLSTDGVGGYFERFFEASPLLSPYNADGSYARNVTSPGMVSYINPLATFNLTNDDYYTTRILANGYLNYEFFKGLSLKTNLGIDKGNETRKYFQSGLVTGTQGQTTGTSSAIDNGSWTAEANLVYDKTIATDHHIEALAGYSAQKFSTYSNTLTGLGYTSDDIPYLSAATSITGGSGAGDFSMLSYIGRFNYSFKNRYLLSAAFRNDGSSRFGINKQWGIFPSVSAGWVISEEAFMQTVTAIDFLKLRGSFGVTGNNNFPGNYDAQATIGTYYYNYNNTVTQGQTINRLPNADLRWERNKQLDFGIDVALLNNRISLTYDYYHKLTDGLIQQRAIPTSSGFSQILYNVGALKMWGHEFSISTKNLVGDLKWNTRLIVSFDRNLITNLVDPGYIRRNTTVSSDYYRQQVGHHLGEFYGFVFDGLYRDAADLANSPKYLSTTAKPNGNSDIGTIKVKDLSGDGNIDDVNDRTFIGDPTPTFTGGMVNSFTYKNFDFNIDMSFSAGGKILNAAKWAYRTNMDGSRNLEVAALDHWRSLENPGSGMYPRTKTGTTAMGRQVNSQWIESGSYLTAKNISLGYTLPVKGGMINKVRVYASVQQAFVWSRYSGMNPEINVGGSDPTAGVGIDENAYPIPRTFSIGFITTFK</sequence>
<feature type="domain" description="TonB-dependent receptor plug" evidence="9">
    <location>
        <begin position="207"/>
        <end position="314"/>
    </location>
</feature>
<dbReference type="SUPFAM" id="SSF56935">
    <property type="entry name" value="Porins"/>
    <property type="match status" value="1"/>
</dbReference>
<keyword evidence="6 7" id="KW-0998">Cell outer membrane</keyword>
<dbReference type="SUPFAM" id="SSF49464">
    <property type="entry name" value="Carboxypeptidase regulatory domain-like"/>
    <property type="match status" value="1"/>
</dbReference>
<feature type="chain" id="PRO_5030022717" evidence="8">
    <location>
        <begin position="21"/>
        <end position="1116"/>
    </location>
</feature>
<evidence type="ECO:0000256" key="1">
    <source>
        <dbReference type="ARBA" id="ARBA00004571"/>
    </source>
</evidence>
<keyword evidence="5 7" id="KW-0472">Membrane</keyword>
<dbReference type="Pfam" id="PF13620">
    <property type="entry name" value="CarboxypepD_reg"/>
    <property type="match status" value="1"/>
</dbReference>
<dbReference type="NCBIfam" id="TIGR04056">
    <property type="entry name" value="OMP_RagA_SusC"/>
    <property type="match status" value="1"/>
</dbReference>
<accession>A0A173MBW8</accession>
<evidence type="ECO:0000256" key="7">
    <source>
        <dbReference type="PROSITE-ProRule" id="PRU01360"/>
    </source>
</evidence>
<dbReference type="Proteomes" id="UP000186917">
    <property type="component" value="Unassembled WGS sequence"/>
</dbReference>
<dbReference type="NCBIfam" id="TIGR04057">
    <property type="entry name" value="SusC_RagA_signa"/>
    <property type="match status" value="1"/>
</dbReference>
<evidence type="ECO:0000256" key="4">
    <source>
        <dbReference type="ARBA" id="ARBA00022692"/>
    </source>
</evidence>
<dbReference type="EMBL" id="FTOR01000013">
    <property type="protein sequence ID" value="SIT33706.1"/>
    <property type="molecule type" value="Genomic_DNA"/>
</dbReference>
<dbReference type="Gene3D" id="2.40.170.20">
    <property type="entry name" value="TonB-dependent receptor, beta-barrel domain"/>
    <property type="match status" value="1"/>
</dbReference>
<dbReference type="InterPro" id="IPR023997">
    <property type="entry name" value="TonB-dep_OMP_SusC/RagA_CS"/>
</dbReference>
<evidence type="ECO:0000256" key="6">
    <source>
        <dbReference type="ARBA" id="ARBA00023237"/>
    </source>
</evidence>
<dbReference type="RefSeq" id="WP_076382354.1">
    <property type="nucleotide sequence ID" value="NZ_AP017422.1"/>
</dbReference>
<dbReference type="AlphaFoldDB" id="A0A173MBW8"/>
<dbReference type="InterPro" id="IPR023996">
    <property type="entry name" value="TonB-dep_OMP_SusC/RagA"/>
</dbReference>
<comment type="similarity">
    <text evidence="7">Belongs to the TonB-dependent receptor family.</text>
</comment>
<dbReference type="PROSITE" id="PS52016">
    <property type="entry name" value="TONB_DEPENDENT_REC_3"/>
    <property type="match status" value="1"/>
</dbReference>
<evidence type="ECO:0000259" key="9">
    <source>
        <dbReference type="Pfam" id="PF07715"/>
    </source>
</evidence>
<name>A0A173MBW8_9BACT</name>
<evidence type="ECO:0000313" key="11">
    <source>
        <dbReference type="Proteomes" id="UP000186917"/>
    </source>
</evidence>
<dbReference type="InterPro" id="IPR036942">
    <property type="entry name" value="Beta-barrel_TonB_sf"/>
</dbReference>
<dbReference type="InterPro" id="IPR008969">
    <property type="entry name" value="CarboxyPept-like_regulatory"/>
</dbReference>